<comment type="caution">
    <text evidence="2">The sequence shown here is derived from an EMBL/GenBank/DDBJ whole genome shotgun (WGS) entry which is preliminary data.</text>
</comment>
<dbReference type="AlphaFoldDB" id="A0A8S1W865"/>
<dbReference type="EMBL" id="CAJJDP010000083">
    <property type="protein sequence ID" value="CAD8184792.1"/>
    <property type="molecule type" value="Genomic_DNA"/>
</dbReference>
<evidence type="ECO:0008006" key="4">
    <source>
        <dbReference type="Google" id="ProtNLM"/>
    </source>
</evidence>
<dbReference type="Proteomes" id="UP000683925">
    <property type="component" value="Unassembled WGS sequence"/>
</dbReference>
<organism evidence="2 3">
    <name type="scientific">Paramecium octaurelia</name>
    <dbReference type="NCBI Taxonomy" id="43137"/>
    <lineage>
        <taxon>Eukaryota</taxon>
        <taxon>Sar</taxon>
        <taxon>Alveolata</taxon>
        <taxon>Ciliophora</taxon>
        <taxon>Intramacronucleata</taxon>
        <taxon>Oligohymenophorea</taxon>
        <taxon>Peniculida</taxon>
        <taxon>Parameciidae</taxon>
        <taxon>Paramecium</taxon>
    </lineage>
</organism>
<evidence type="ECO:0000256" key="1">
    <source>
        <dbReference type="SAM" id="SignalP"/>
    </source>
</evidence>
<evidence type="ECO:0000313" key="3">
    <source>
        <dbReference type="Proteomes" id="UP000683925"/>
    </source>
</evidence>
<accession>A0A8S1W865</accession>
<feature type="chain" id="PRO_5035798413" description="Secreted protein" evidence="1">
    <location>
        <begin position="20"/>
        <end position="97"/>
    </location>
</feature>
<reference evidence="2" key="1">
    <citation type="submission" date="2021-01" db="EMBL/GenBank/DDBJ databases">
        <authorList>
            <consortium name="Genoscope - CEA"/>
            <person name="William W."/>
        </authorList>
    </citation>
    <scope>NUCLEOTIDE SEQUENCE</scope>
</reference>
<name>A0A8S1W865_PAROT</name>
<protein>
    <recommendedName>
        <fullName evidence="4">Secreted protein</fullName>
    </recommendedName>
</protein>
<proteinExistence type="predicted"/>
<sequence length="97" mass="11200">MNWLLKLLLQNIIVLKANSILLTNQLKNRTTLKKKRIIEKSQFIKISEKQSVAGFLKIIQTQINSPSCPYHRTELQVTLTFQLTAQNKTKSKYSNLA</sequence>
<feature type="signal peptide" evidence="1">
    <location>
        <begin position="1"/>
        <end position="19"/>
    </location>
</feature>
<evidence type="ECO:0000313" key="2">
    <source>
        <dbReference type="EMBL" id="CAD8184792.1"/>
    </source>
</evidence>
<keyword evidence="1" id="KW-0732">Signal</keyword>
<gene>
    <name evidence="2" type="ORF">POCTA_138.1.T0840071</name>
</gene>
<keyword evidence="3" id="KW-1185">Reference proteome</keyword>